<sequence>MRRKYSNEFGFHAKPMSVREVLKEMKDICGLMIDLAYASVLLNDKDLANEVLELEREIDSLLYQLWMSAAIAVRDRADAEAMSSVVKVAMAMDEISNAVSDITHVVLRKLGIHPAVREVLEKIEPHYKRVTIAKDSYLVGKSIGELDLDIELGIYVIAIRRGKELIIDPEDFEKFQAGDVVVVKGPADCLEDFAKVASGEIKDWSEVIEE</sequence>
<name>A0A497EYD3_9CREN</name>
<dbReference type="PANTHER" id="PTHR30445:SF8">
    <property type="entry name" value="K(+)_H(+) ANTIPORTER SUBUNIT KHTT"/>
    <property type="match status" value="1"/>
</dbReference>
<protein>
    <submittedName>
        <fullName evidence="2">Potassium channel protein</fullName>
    </submittedName>
</protein>
<proteinExistence type="predicted"/>
<reference evidence="2 3" key="1">
    <citation type="submission" date="2018-06" db="EMBL/GenBank/DDBJ databases">
        <title>Extensive metabolic versatility and redundancy in microbially diverse, dynamic hydrothermal sediments.</title>
        <authorList>
            <person name="Dombrowski N."/>
            <person name="Teske A."/>
            <person name="Baker B.J."/>
        </authorList>
    </citation>
    <scope>NUCLEOTIDE SEQUENCE [LARGE SCALE GENOMIC DNA]</scope>
    <source>
        <strain evidence="2">B29_G17</strain>
    </source>
</reference>
<dbReference type="InterPro" id="IPR006037">
    <property type="entry name" value="RCK_C"/>
</dbReference>
<dbReference type="Gene3D" id="3.30.70.1450">
    <property type="entry name" value="Regulator of K+ conductance, C-terminal domain"/>
    <property type="match status" value="1"/>
</dbReference>
<accession>A0A497EYD3</accession>
<dbReference type="SUPFAM" id="SSF116726">
    <property type="entry name" value="TrkA C-terminal domain-like"/>
    <property type="match status" value="1"/>
</dbReference>
<dbReference type="GO" id="GO:0006813">
    <property type="term" value="P:potassium ion transport"/>
    <property type="evidence" value="ECO:0007669"/>
    <property type="project" value="InterPro"/>
</dbReference>
<dbReference type="AlphaFoldDB" id="A0A497EYD3"/>
<dbReference type="PANTHER" id="PTHR30445">
    <property type="entry name" value="K(+)_H(+) ANTIPORTER SUBUNIT KHTT"/>
    <property type="match status" value="1"/>
</dbReference>
<dbReference type="InterPro" id="IPR026022">
    <property type="entry name" value="PhoU_dom"/>
</dbReference>
<evidence type="ECO:0000313" key="2">
    <source>
        <dbReference type="EMBL" id="RLE52031.1"/>
    </source>
</evidence>
<dbReference type="GO" id="GO:0008324">
    <property type="term" value="F:monoatomic cation transmembrane transporter activity"/>
    <property type="evidence" value="ECO:0007669"/>
    <property type="project" value="InterPro"/>
</dbReference>
<dbReference type="InterPro" id="IPR036721">
    <property type="entry name" value="RCK_C_sf"/>
</dbReference>
<dbReference type="Gene3D" id="1.20.58.220">
    <property type="entry name" value="Phosphate transport system protein phou homolog 2, domain 2"/>
    <property type="match status" value="1"/>
</dbReference>
<comment type="caution">
    <text evidence="2">The sequence shown here is derived from an EMBL/GenBank/DDBJ whole genome shotgun (WGS) entry which is preliminary data.</text>
</comment>
<evidence type="ECO:0000259" key="1">
    <source>
        <dbReference type="PROSITE" id="PS51202"/>
    </source>
</evidence>
<dbReference type="PROSITE" id="PS51202">
    <property type="entry name" value="RCK_C"/>
    <property type="match status" value="1"/>
</dbReference>
<keyword evidence="2" id="KW-0406">Ion transport</keyword>
<dbReference type="InterPro" id="IPR050144">
    <property type="entry name" value="AAE_transporter"/>
</dbReference>
<keyword evidence="2" id="KW-0407">Ion channel</keyword>
<dbReference type="Proteomes" id="UP000268446">
    <property type="component" value="Unassembled WGS sequence"/>
</dbReference>
<dbReference type="EMBL" id="QMQZ01000017">
    <property type="protein sequence ID" value="RLE52031.1"/>
    <property type="molecule type" value="Genomic_DNA"/>
</dbReference>
<dbReference type="SUPFAM" id="SSF109755">
    <property type="entry name" value="PhoU-like"/>
    <property type="match status" value="1"/>
</dbReference>
<gene>
    <name evidence="2" type="ORF">DRJ20_00950</name>
</gene>
<dbReference type="Pfam" id="PF02080">
    <property type="entry name" value="TrkA_C"/>
    <property type="match status" value="1"/>
</dbReference>
<dbReference type="Pfam" id="PF01895">
    <property type="entry name" value="PhoU"/>
    <property type="match status" value="1"/>
</dbReference>
<evidence type="ECO:0000313" key="3">
    <source>
        <dbReference type="Proteomes" id="UP000268446"/>
    </source>
</evidence>
<keyword evidence="2" id="KW-0813">Transport</keyword>
<organism evidence="2 3">
    <name type="scientific">Thermoproteota archaeon</name>
    <dbReference type="NCBI Taxonomy" id="2056631"/>
    <lineage>
        <taxon>Archaea</taxon>
        <taxon>Thermoproteota</taxon>
    </lineage>
</organism>
<dbReference type="InterPro" id="IPR038078">
    <property type="entry name" value="PhoU-like_sf"/>
</dbReference>
<feature type="domain" description="RCK C-terminal" evidence="1">
    <location>
        <begin position="115"/>
        <end position="199"/>
    </location>
</feature>